<keyword evidence="1" id="KW-0238">DNA-binding</keyword>
<dbReference type="Pfam" id="PF01381">
    <property type="entry name" value="HTH_3"/>
    <property type="match status" value="1"/>
</dbReference>
<dbReference type="PANTHER" id="PTHR46558">
    <property type="entry name" value="TRACRIPTIONAL REGULATORY PROTEIN-RELATED-RELATED"/>
    <property type="match status" value="1"/>
</dbReference>
<dbReference type="SMART" id="SM00530">
    <property type="entry name" value="HTH_XRE"/>
    <property type="match status" value="1"/>
</dbReference>
<sequence length="135" mass="14850">MTDTDTDWYGPEAATFGDRVAGAREAADMTQAQLARRLGVKKTTVRGWEEDLSEPRANKLSMMAGLLNVSIMWLLTGEGDGMDGPARETTEAQDLAGILGEMRAIRADMRATAERAARLEKRLRALVDQPEQVQQ</sequence>
<accession>A0A4R5F101</accession>
<dbReference type="CDD" id="cd00093">
    <property type="entry name" value="HTH_XRE"/>
    <property type="match status" value="1"/>
</dbReference>
<protein>
    <submittedName>
        <fullName evidence="4">XRE family transcriptional regulator</fullName>
    </submittedName>
</protein>
<proteinExistence type="predicted"/>
<dbReference type="InterPro" id="IPR001387">
    <property type="entry name" value="Cro/C1-type_HTH"/>
</dbReference>
<dbReference type="EMBL" id="SMFP01000001">
    <property type="protein sequence ID" value="TDE41178.1"/>
    <property type="molecule type" value="Genomic_DNA"/>
</dbReference>
<dbReference type="InterPro" id="IPR010982">
    <property type="entry name" value="Lambda_DNA-bd_dom_sf"/>
</dbReference>
<gene>
    <name evidence="4" type="ORF">E1B25_03005</name>
</gene>
<evidence type="ECO:0000259" key="3">
    <source>
        <dbReference type="PROSITE" id="PS50943"/>
    </source>
</evidence>
<name>A0A4R5F101_9RHOB</name>
<dbReference type="GO" id="GO:0003677">
    <property type="term" value="F:DNA binding"/>
    <property type="evidence" value="ECO:0007669"/>
    <property type="project" value="UniProtKB-KW"/>
</dbReference>
<organism evidence="4 5">
    <name type="scientific">Antarcticimicrobium sediminis</name>
    <dbReference type="NCBI Taxonomy" id="2546227"/>
    <lineage>
        <taxon>Bacteria</taxon>
        <taxon>Pseudomonadati</taxon>
        <taxon>Pseudomonadota</taxon>
        <taxon>Alphaproteobacteria</taxon>
        <taxon>Rhodobacterales</taxon>
        <taxon>Paracoccaceae</taxon>
        <taxon>Antarcticimicrobium</taxon>
    </lineage>
</organism>
<dbReference type="PANTHER" id="PTHR46558:SF11">
    <property type="entry name" value="HTH-TYPE TRANSCRIPTIONAL REGULATOR XRE"/>
    <property type="match status" value="1"/>
</dbReference>
<dbReference type="PROSITE" id="PS50943">
    <property type="entry name" value="HTH_CROC1"/>
    <property type="match status" value="1"/>
</dbReference>
<evidence type="ECO:0000256" key="2">
    <source>
        <dbReference type="SAM" id="Coils"/>
    </source>
</evidence>
<dbReference type="Proteomes" id="UP000294662">
    <property type="component" value="Unassembled WGS sequence"/>
</dbReference>
<comment type="caution">
    <text evidence="4">The sequence shown here is derived from an EMBL/GenBank/DDBJ whole genome shotgun (WGS) entry which is preliminary data.</text>
</comment>
<evidence type="ECO:0000313" key="4">
    <source>
        <dbReference type="EMBL" id="TDE41178.1"/>
    </source>
</evidence>
<keyword evidence="2" id="KW-0175">Coiled coil</keyword>
<feature type="domain" description="HTH cro/C1-type" evidence="3">
    <location>
        <begin position="20"/>
        <end position="74"/>
    </location>
</feature>
<evidence type="ECO:0000313" key="5">
    <source>
        <dbReference type="Proteomes" id="UP000294662"/>
    </source>
</evidence>
<dbReference type="OrthoDB" id="5659783at2"/>
<dbReference type="Gene3D" id="1.10.260.40">
    <property type="entry name" value="lambda repressor-like DNA-binding domains"/>
    <property type="match status" value="1"/>
</dbReference>
<evidence type="ECO:0000256" key="1">
    <source>
        <dbReference type="ARBA" id="ARBA00023125"/>
    </source>
</evidence>
<reference evidence="4 5" key="1">
    <citation type="submission" date="2019-03" db="EMBL/GenBank/DDBJ databases">
        <authorList>
            <person name="Zhang S."/>
        </authorList>
    </citation>
    <scope>NUCLEOTIDE SEQUENCE [LARGE SCALE GENOMIC DNA]</scope>
    <source>
        <strain evidence="4 5">S4J41</strain>
    </source>
</reference>
<dbReference type="AlphaFoldDB" id="A0A4R5F101"/>
<dbReference type="SUPFAM" id="SSF47413">
    <property type="entry name" value="lambda repressor-like DNA-binding domains"/>
    <property type="match status" value="1"/>
</dbReference>
<keyword evidence="5" id="KW-1185">Reference proteome</keyword>
<dbReference type="RefSeq" id="WP_132827168.1">
    <property type="nucleotide sequence ID" value="NZ_SMFP01000001.1"/>
</dbReference>
<feature type="coiled-coil region" evidence="2">
    <location>
        <begin position="102"/>
        <end position="129"/>
    </location>
</feature>